<comment type="pathway">
    <text evidence="1">Amino-acid biosynthesis; L-phenylalanine biosynthesis; phenylpyruvate from prephenate: step 1/1.</text>
</comment>
<keyword evidence="3" id="KW-0028">Amino-acid biosynthesis</keyword>
<gene>
    <name evidence="10" type="ordered locus">Metvu_1311</name>
</gene>
<dbReference type="FunFam" id="3.40.190.10:FF:000034">
    <property type="entry name" value="Chorismate mutase/prephenate dehydratase"/>
    <property type="match status" value="1"/>
</dbReference>
<dbReference type="GO" id="GO:0009094">
    <property type="term" value="P:L-phenylalanine biosynthetic process"/>
    <property type="evidence" value="ECO:0007669"/>
    <property type="project" value="UniProtKB-KW"/>
</dbReference>
<keyword evidence="4" id="KW-0057">Aromatic amino acid biosynthesis</keyword>
<dbReference type="KEGG" id="mvu:Metvu_1311"/>
<evidence type="ECO:0000256" key="6">
    <source>
        <dbReference type="ARBA" id="ARBA00023239"/>
    </source>
</evidence>
<dbReference type="GeneID" id="8513652"/>
<dbReference type="InterPro" id="IPR018528">
    <property type="entry name" value="Preph_deHydtase_CS"/>
</dbReference>
<name>C9RHW2_METVM</name>
<dbReference type="PANTHER" id="PTHR21022">
    <property type="entry name" value="PREPHENATE DEHYDRATASE P PROTEIN"/>
    <property type="match status" value="1"/>
</dbReference>
<dbReference type="GO" id="GO:0004664">
    <property type="term" value="F:prephenate dehydratase activity"/>
    <property type="evidence" value="ECO:0007669"/>
    <property type="project" value="UniProtKB-EC"/>
</dbReference>
<evidence type="ECO:0000313" key="11">
    <source>
        <dbReference type="Proteomes" id="UP000002063"/>
    </source>
</evidence>
<dbReference type="RefSeq" id="WP_015733384.1">
    <property type="nucleotide sequence ID" value="NC_013407.1"/>
</dbReference>
<proteinExistence type="predicted"/>
<dbReference type="Gene3D" id="3.30.70.260">
    <property type="match status" value="1"/>
</dbReference>
<evidence type="ECO:0000313" key="10">
    <source>
        <dbReference type="EMBL" id="ACX73164.1"/>
    </source>
</evidence>
<dbReference type="HOGENOM" id="CLU_035008_0_2_2"/>
<dbReference type="PROSITE" id="PS51171">
    <property type="entry name" value="PREPHENATE_DEHYDR_3"/>
    <property type="match status" value="1"/>
</dbReference>
<feature type="domain" description="ACT" evidence="9">
    <location>
        <begin position="197"/>
        <end position="272"/>
    </location>
</feature>
<accession>C9RHW2</accession>
<dbReference type="PANTHER" id="PTHR21022:SF19">
    <property type="entry name" value="PREPHENATE DEHYDRATASE-RELATED"/>
    <property type="match status" value="1"/>
</dbReference>
<evidence type="ECO:0000256" key="5">
    <source>
        <dbReference type="ARBA" id="ARBA00023222"/>
    </source>
</evidence>
<evidence type="ECO:0000259" key="9">
    <source>
        <dbReference type="PROSITE" id="PS51671"/>
    </source>
</evidence>
<dbReference type="eggNOG" id="arCOG00255">
    <property type="taxonomic scope" value="Archaea"/>
</dbReference>
<dbReference type="Pfam" id="PF01842">
    <property type="entry name" value="ACT"/>
    <property type="match status" value="1"/>
</dbReference>
<dbReference type="PROSITE" id="PS51671">
    <property type="entry name" value="ACT"/>
    <property type="match status" value="1"/>
</dbReference>
<evidence type="ECO:0000259" key="8">
    <source>
        <dbReference type="PROSITE" id="PS51171"/>
    </source>
</evidence>
<dbReference type="SUPFAM" id="SSF53850">
    <property type="entry name" value="Periplasmic binding protein-like II"/>
    <property type="match status" value="1"/>
</dbReference>
<reference evidence="10" key="1">
    <citation type="submission" date="2009-10" db="EMBL/GenBank/DDBJ databases">
        <title>Complete sequence of chromosome of Methanocaldococcus vulcanius M7.</title>
        <authorList>
            <consortium name="US DOE Joint Genome Institute"/>
            <person name="Lucas S."/>
            <person name="Copeland A."/>
            <person name="Lapidus A."/>
            <person name="Glavina del Rio T."/>
            <person name="Dalin E."/>
            <person name="Tice H."/>
            <person name="Bruce D."/>
            <person name="Goodwin L."/>
            <person name="Pitluck S."/>
            <person name="Lcollab F.I."/>
            <person name="Brettin T."/>
            <person name="Detter J.C."/>
            <person name="Han C."/>
            <person name="Tapia R."/>
            <person name="Kuske C.R."/>
            <person name="Schmutz J."/>
            <person name="Larimer F."/>
            <person name="Land M."/>
            <person name="Hauser L."/>
            <person name="Kyrpides N."/>
            <person name="Ovchinikova G."/>
            <person name="Sieprawska-Lupa M."/>
            <person name="Whitman W.B."/>
            <person name="Woyke T."/>
        </authorList>
    </citation>
    <scope>NUCLEOTIDE SEQUENCE [LARGE SCALE GENOMIC DNA]</scope>
    <source>
        <strain evidence="10">M7</strain>
    </source>
</reference>
<dbReference type="CDD" id="cd13532">
    <property type="entry name" value="PBP2_PDT_like"/>
    <property type="match status" value="1"/>
</dbReference>
<protein>
    <recommendedName>
        <fullName evidence="2">prephenate dehydratase</fullName>
        <ecNumber evidence="2">4.2.1.51</ecNumber>
    </recommendedName>
</protein>
<dbReference type="PROSITE" id="PS00858">
    <property type="entry name" value="PREPHENATE_DEHYDR_2"/>
    <property type="match status" value="1"/>
</dbReference>
<dbReference type="InterPro" id="IPR002912">
    <property type="entry name" value="ACT_dom"/>
</dbReference>
<evidence type="ECO:0000256" key="2">
    <source>
        <dbReference type="ARBA" id="ARBA00013147"/>
    </source>
</evidence>
<evidence type="ECO:0000256" key="1">
    <source>
        <dbReference type="ARBA" id="ARBA00004741"/>
    </source>
</evidence>
<dbReference type="InterPro" id="IPR001086">
    <property type="entry name" value="Preph_deHydtase"/>
</dbReference>
<comment type="catalytic activity">
    <reaction evidence="7">
        <text>prephenate + H(+) = 3-phenylpyruvate + CO2 + H2O</text>
        <dbReference type="Rhea" id="RHEA:21648"/>
        <dbReference type="ChEBI" id="CHEBI:15377"/>
        <dbReference type="ChEBI" id="CHEBI:15378"/>
        <dbReference type="ChEBI" id="CHEBI:16526"/>
        <dbReference type="ChEBI" id="CHEBI:18005"/>
        <dbReference type="ChEBI" id="CHEBI:29934"/>
        <dbReference type="EC" id="4.2.1.51"/>
    </reaction>
</comment>
<evidence type="ECO:0000256" key="3">
    <source>
        <dbReference type="ARBA" id="ARBA00022605"/>
    </source>
</evidence>
<dbReference type="Gene3D" id="3.40.190.10">
    <property type="entry name" value="Periplasmic binding protein-like II"/>
    <property type="match status" value="2"/>
</dbReference>
<organism evidence="10 11">
    <name type="scientific">Methanocaldococcus vulcanius (strain ATCC 700851 / DSM 12094 / M7)</name>
    <name type="common">Methanococcus vulcanius</name>
    <dbReference type="NCBI Taxonomy" id="579137"/>
    <lineage>
        <taxon>Archaea</taxon>
        <taxon>Methanobacteriati</taxon>
        <taxon>Methanobacteriota</taxon>
        <taxon>Methanomada group</taxon>
        <taxon>Methanococci</taxon>
        <taxon>Methanococcales</taxon>
        <taxon>Methanocaldococcaceae</taxon>
        <taxon>Methanocaldococcus</taxon>
    </lineage>
</organism>
<dbReference type="AlphaFoldDB" id="C9RHW2"/>
<evidence type="ECO:0000256" key="4">
    <source>
        <dbReference type="ARBA" id="ARBA00023141"/>
    </source>
</evidence>
<dbReference type="GO" id="GO:0005737">
    <property type="term" value="C:cytoplasm"/>
    <property type="evidence" value="ECO:0007669"/>
    <property type="project" value="TreeGrafter"/>
</dbReference>
<dbReference type="CDD" id="cd04905">
    <property type="entry name" value="ACT_CM-PDT"/>
    <property type="match status" value="1"/>
</dbReference>
<dbReference type="InterPro" id="IPR045865">
    <property type="entry name" value="ACT-like_dom_sf"/>
</dbReference>
<dbReference type="Proteomes" id="UP000002063">
    <property type="component" value="Chromosome"/>
</dbReference>
<dbReference type="STRING" id="579137.Metvu_1311"/>
<keyword evidence="6 10" id="KW-0456">Lyase</keyword>
<feature type="domain" description="Prephenate dehydratase" evidence="8">
    <location>
        <begin position="6"/>
        <end position="181"/>
    </location>
</feature>
<keyword evidence="11" id="KW-1185">Reference proteome</keyword>
<dbReference type="SUPFAM" id="SSF55021">
    <property type="entry name" value="ACT-like"/>
    <property type="match status" value="1"/>
</dbReference>
<evidence type="ECO:0000256" key="7">
    <source>
        <dbReference type="ARBA" id="ARBA00047848"/>
    </source>
</evidence>
<dbReference type="Pfam" id="PF00800">
    <property type="entry name" value="PDT"/>
    <property type="match status" value="1"/>
</dbReference>
<dbReference type="EMBL" id="CP001787">
    <property type="protein sequence ID" value="ACX73164.1"/>
    <property type="molecule type" value="Genomic_DNA"/>
</dbReference>
<keyword evidence="5" id="KW-0584">Phenylalanine biosynthesis</keyword>
<dbReference type="PROSITE" id="PS00857">
    <property type="entry name" value="PREPHENATE_DEHYDR_1"/>
    <property type="match status" value="1"/>
</dbReference>
<dbReference type="EC" id="4.2.1.51" evidence="2"/>
<dbReference type="NCBIfam" id="NF008865">
    <property type="entry name" value="PRK11898.1"/>
    <property type="match status" value="1"/>
</dbReference>
<sequence>MKTIKNKIYTLPKGTYSERATKKFLTYLNGNFEIKYCNSIYDVFENVDNSGFGVVPIENSIEGSVSLTQDLLLQFREVNIVGELAMDIHHNLIGYDKNKIETIVSHPQALAQCREYIKKHGWSVKAVESTSEAVKLVAESSNEKLGAIGSKDSAKQFGLKILEENIEDYKNNKTRFILIGKSALSFKTCPNRYKVSIVFELKEDKPGALYHILKEFAERKINLTRIESRPSKKRLGTYIFYIDFEDPGKNLKETLESLKEQTTFIYVLGRYPVLL</sequence>